<reference evidence="1 2" key="1">
    <citation type="submission" date="2015-01" db="EMBL/GenBank/DDBJ databases">
        <title>The Genome Sequence of Capronia semiimmersa CBS27337.</title>
        <authorList>
            <consortium name="The Broad Institute Genomics Platform"/>
            <person name="Cuomo C."/>
            <person name="de Hoog S."/>
            <person name="Gorbushina A."/>
            <person name="Stielow B."/>
            <person name="Teixiera M."/>
            <person name="Abouelleil A."/>
            <person name="Chapman S.B."/>
            <person name="Priest M."/>
            <person name="Young S.K."/>
            <person name="Wortman J."/>
            <person name="Nusbaum C."/>
            <person name="Birren B."/>
        </authorList>
    </citation>
    <scope>NUCLEOTIDE SEQUENCE [LARGE SCALE GENOMIC DNA]</scope>
    <source>
        <strain evidence="1 2">CBS 27337</strain>
    </source>
</reference>
<accession>A0A0D2FKR1</accession>
<sequence length="71" mass="7944">MTLRRVVRAGSLAFPSTATSSWARSSEVFATASTTQTSTAYRSMFYDKSIKSYLPQSRWMGVDLQAFKLPI</sequence>
<dbReference type="Proteomes" id="UP000054266">
    <property type="component" value="Unassembled WGS sequence"/>
</dbReference>
<gene>
    <name evidence="1" type="ORF">PV04_06593</name>
</gene>
<organism evidence="1 2">
    <name type="scientific">Phialophora macrospora</name>
    <dbReference type="NCBI Taxonomy" id="1851006"/>
    <lineage>
        <taxon>Eukaryota</taxon>
        <taxon>Fungi</taxon>
        <taxon>Dikarya</taxon>
        <taxon>Ascomycota</taxon>
        <taxon>Pezizomycotina</taxon>
        <taxon>Eurotiomycetes</taxon>
        <taxon>Chaetothyriomycetidae</taxon>
        <taxon>Chaetothyriales</taxon>
        <taxon>Herpotrichiellaceae</taxon>
        <taxon>Phialophora</taxon>
    </lineage>
</organism>
<dbReference type="AlphaFoldDB" id="A0A0D2FKR1"/>
<dbReference type="HOGENOM" id="CLU_2739787_0_0_1"/>
<protein>
    <submittedName>
        <fullName evidence="1">Uncharacterized protein</fullName>
    </submittedName>
</protein>
<proteinExistence type="predicted"/>
<evidence type="ECO:0000313" key="2">
    <source>
        <dbReference type="Proteomes" id="UP000054266"/>
    </source>
</evidence>
<name>A0A0D2FKR1_9EURO</name>
<evidence type="ECO:0000313" key="1">
    <source>
        <dbReference type="EMBL" id="KIW67330.1"/>
    </source>
</evidence>
<keyword evidence="2" id="KW-1185">Reference proteome</keyword>
<dbReference type="EMBL" id="KN846959">
    <property type="protein sequence ID" value="KIW67330.1"/>
    <property type="molecule type" value="Genomic_DNA"/>
</dbReference>